<evidence type="ECO:0008006" key="4">
    <source>
        <dbReference type="Google" id="ProtNLM"/>
    </source>
</evidence>
<protein>
    <recommendedName>
        <fullName evidence="4">Arrestin-like N-terminal domain-containing protein</fullName>
    </recommendedName>
</protein>
<sequence length="444" mass="49061">MASIDVLPPPPSYSLYPSFASVSASSLPSFASQLRPDEESLQFQPAEDVVPTRHNYTYTSKSMILNLGRKIHGASHPTFGANSEIRGTVSLKDLRNVKQITLKISGKASYLVMEDGFSAYTQFKTVLQHTQTLFSSNSQPSSISSTFPLTFQIPTYAHQSTSHLPPSVHNSVSSDTLTHLSIRLNVHYRIEVEVKRHGLHRHEHVGTEWWYAPRTFALPSRPRRSAVPEAAAWESDVKTPPSRSDEPEWRSVHVTTARSPPLDFALEASYQYTYALGESVPFQILISPSTSSASLRPSDIASRLSFQLMKRVSFELGYTASDVSNPIVDAKIASVVIAEDGSCIASGSVQLPSLEEPSWHISPFVETSYFLNLAFVLCSDQKTYHAEVPMKLTSDGESALQTEGEEAWTRPGRSMLDALEASGHLGRQRLMLSATFANLFKIIL</sequence>
<dbReference type="STRING" id="1051891.A0A0C3KJQ2"/>
<proteinExistence type="predicted"/>
<name>A0A0C3KJQ2_9AGAM</name>
<dbReference type="OrthoDB" id="2586076at2759"/>
<dbReference type="HOGENOM" id="CLU_564050_0_0_1"/>
<evidence type="ECO:0000313" key="2">
    <source>
        <dbReference type="EMBL" id="KIO21708.1"/>
    </source>
</evidence>
<dbReference type="AlphaFoldDB" id="A0A0C3KJQ2"/>
<dbReference type="EMBL" id="KN823130">
    <property type="protein sequence ID" value="KIO21708.1"/>
    <property type="molecule type" value="Genomic_DNA"/>
</dbReference>
<reference evidence="3" key="2">
    <citation type="submission" date="2015-01" db="EMBL/GenBank/DDBJ databases">
        <title>Evolutionary Origins and Diversification of the Mycorrhizal Mutualists.</title>
        <authorList>
            <consortium name="DOE Joint Genome Institute"/>
            <consortium name="Mycorrhizal Genomics Consortium"/>
            <person name="Kohler A."/>
            <person name="Kuo A."/>
            <person name="Nagy L.G."/>
            <person name="Floudas D."/>
            <person name="Copeland A."/>
            <person name="Barry K.W."/>
            <person name="Cichocki N."/>
            <person name="Veneault-Fourrey C."/>
            <person name="LaButti K."/>
            <person name="Lindquist E.A."/>
            <person name="Lipzen A."/>
            <person name="Lundell T."/>
            <person name="Morin E."/>
            <person name="Murat C."/>
            <person name="Riley R."/>
            <person name="Ohm R."/>
            <person name="Sun H."/>
            <person name="Tunlid A."/>
            <person name="Henrissat B."/>
            <person name="Grigoriev I.V."/>
            <person name="Hibbett D.S."/>
            <person name="Martin F."/>
        </authorList>
    </citation>
    <scope>NUCLEOTIDE SEQUENCE [LARGE SCALE GENOMIC DNA]</scope>
    <source>
        <strain evidence="3">MUT 4182</strain>
    </source>
</reference>
<accession>A0A0C3KJQ2</accession>
<gene>
    <name evidence="2" type="ORF">M407DRAFT_28702</name>
</gene>
<reference evidence="2 3" key="1">
    <citation type="submission" date="2014-04" db="EMBL/GenBank/DDBJ databases">
        <authorList>
            <consortium name="DOE Joint Genome Institute"/>
            <person name="Kuo A."/>
            <person name="Girlanda M."/>
            <person name="Perotto S."/>
            <person name="Kohler A."/>
            <person name="Nagy L.G."/>
            <person name="Floudas D."/>
            <person name="Copeland A."/>
            <person name="Barry K.W."/>
            <person name="Cichocki N."/>
            <person name="Veneault-Fourrey C."/>
            <person name="LaButti K."/>
            <person name="Lindquist E.A."/>
            <person name="Lipzen A."/>
            <person name="Lundell T."/>
            <person name="Morin E."/>
            <person name="Murat C."/>
            <person name="Sun H."/>
            <person name="Tunlid A."/>
            <person name="Henrissat B."/>
            <person name="Grigoriev I.V."/>
            <person name="Hibbett D.S."/>
            <person name="Martin F."/>
            <person name="Nordberg H.P."/>
            <person name="Cantor M.N."/>
            <person name="Hua S.X."/>
        </authorList>
    </citation>
    <scope>NUCLEOTIDE SEQUENCE [LARGE SCALE GENOMIC DNA]</scope>
    <source>
        <strain evidence="2 3">MUT 4182</strain>
    </source>
</reference>
<keyword evidence="3" id="KW-1185">Reference proteome</keyword>
<evidence type="ECO:0000313" key="3">
    <source>
        <dbReference type="Proteomes" id="UP000054248"/>
    </source>
</evidence>
<organism evidence="2 3">
    <name type="scientific">Tulasnella calospora MUT 4182</name>
    <dbReference type="NCBI Taxonomy" id="1051891"/>
    <lineage>
        <taxon>Eukaryota</taxon>
        <taxon>Fungi</taxon>
        <taxon>Dikarya</taxon>
        <taxon>Basidiomycota</taxon>
        <taxon>Agaricomycotina</taxon>
        <taxon>Agaricomycetes</taxon>
        <taxon>Cantharellales</taxon>
        <taxon>Tulasnellaceae</taxon>
        <taxon>Tulasnella</taxon>
    </lineage>
</organism>
<dbReference type="Proteomes" id="UP000054248">
    <property type="component" value="Unassembled WGS sequence"/>
</dbReference>
<dbReference type="InterPro" id="IPR014752">
    <property type="entry name" value="Arrestin-like_C"/>
</dbReference>
<dbReference type="Gene3D" id="2.60.40.640">
    <property type="match status" value="1"/>
</dbReference>
<evidence type="ECO:0000256" key="1">
    <source>
        <dbReference type="SAM" id="MobiDB-lite"/>
    </source>
</evidence>
<feature type="region of interest" description="Disordered" evidence="1">
    <location>
        <begin position="228"/>
        <end position="250"/>
    </location>
</feature>